<evidence type="ECO:0000313" key="2">
    <source>
        <dbReference type="EMBL" id="GFR22169.1"/>
    </source>
</evidence>
<dbReference type="EMBL" id="BMAO01038044">
    <property type="protein sequence ID" value="GFR22169.1"/>
    <property type="molecule type" value="Genomic_DNA"/>
</dbReference>
<evidence type="ECO:0000313" key="3">
    <source>
        <dbReference type="Proteomes" id="UP000887116"/>
    </source>
</evidence>
<comment type="caution">
    <text evidence="2">The sequence shown here is derived from an EMBL/GenBank/DDBJ whole genome shotgun (WGS) entry which is preliminary data.</text>
</comment>
<name>A0A8X6HEL9_TRICU</name>
<protein>
    <submittedName>
        <fullName evidence="2">Uncharacterized protein</fullName>
    </submittedName>
</protein>
<gene>
    <name evidence="2" type="ORF">TNCT_322271</name>
</gene>
<proteinExistence type="predicted"/>
<organism evidence="2 3">
    <name type="scientific">Trichonephila clavata</name>
    <name type="common">Joro spider</name>
    <name type="synonym">Nephila clavata</name>
    <dbReference type="NCBI Taxonomy" id="2740835"/>
    <lineage>
        <taxon>Eukaryota</taxon>
        <taxon>Metazoa</taxon>
        <taxon>Ecdysozoa</taxon>
        <taxon>Arthropoda</taxon>
        <taxon>Chelicerata</taxon>
        <taxon>Arachnida</taxon>
        <taxon>Araneae</taxon>
        <taxon>Araneomorphae</taxon>
        <taxon>Entelegynae</taxon>
        <taxon>Araneoidea</taxon>
        <taxon>Nephilidae</taxon>
        <taxon>Trichonephila</taxon>
    </lineage>
</organism>
<dbReference type="Proteomes" id="UP000887116">
    <property type="component" value="Unassembled WGS sequence"/>
</dbReference>
<feature type="compositionally biased region" description="Basic and acidic residues" evidence="1">
    <location>
        <begin position="11"/>
        <end position="27"/>
    </location>
</feature>
<evidence type="ECO:0000256" key="1">
    <source>
        <dbReference type="SAM" id="MobiDB-lite"/>
    </source>
</evidence>
<sequence>MGLKKKPSGAEFRKRAAENQQKEEKELKKSVSDNKFFCFKSHSNVTGSDIAMPIRYVRKGANTIQDAVQSQYDKEVKYWRDLLTRVVSVVKFCQQEAFHSGVTTSNLDLRQTDFSWDALSS</sequence>
<keyword evidence="3" id="KW-1185">Reference proteome</keyword>
<reference evidence="2" key="1">
    <citation type="submission" date="2020-07" db="EMBL/GenBank/DDBJ databases">
        <title>Multicomponent nature underlies the extraordinary mechanical properties of spider dragline silk.</title>
        <authorList>
            <person name="Kono N."/>
            <person name="Nakamura H."/>
            <person name="Mori M."/>
            <person name="Yoshida Y."/>
            <person name="Ohtoshi R."/>
            <person name="Malay A.D."/>
            <person name="Moran D.A.P."/>
            <person name="Tomita M."/>
            <person name="Numata K."/>
            <person name="Arakawa K."/>
        </authorList>
    </citation>
    <scope>NUCLEOTIDE SEQUENCE</scope>
</reference>
<feature type="region of interest" description="Disordered" evidence="1">
    <location>
        <begin position="1"/>
        <end position="27"/>
    </location>
</feature>
<accession>A0A8X6HEL9</accession>
<dbReference type="AlphaFoldDB" id="A0A8X6HEL9"/>